<protein>
    <recommendedName>
        <fullName evidence="1">Reverse transcriptase Ty1/copia-type domain-containing protein</fullName>
    </recommendedName>
</protein>
<dbReference type="EMBL" id="CM003613">
    <property type="protein sequence ID" value="KYP56633.1"/>
    <property type="molecule type" value="Genomic_DNA"/>
</dbReference>
<feature type="domain" description="Reverse transcriptase Ty1/copia-type" evidence="1">
    <location>
        <begin position="62"/>
        <end position="113"/>
    </location>
</feature>
<reference evidence="2 3" key="1">
    <citation type="journal article" date="2012" name="Nat. Biotechnol.">
        <title>Draft genome sequence of pigeonpea (Cajanus cajan), an orphan legume crop of resource-poor farmers.</title>
        <authorList>
            <person name="Varshney R.K."/>
            <person name="Chen W."/>
            <person name="Li Y."/>
            <person name="Bharti A.K."/>
            <person name="Saxena R.K."/>
            <person name="Schlueter J.A."/>
            <person name="Donoghue M.T."/>
            <person name="Azam S."/>
            <person name="Fan G."/>
            <person name="Whaley A.M."/>
            <person name="Farmer A.D."/>
            <person name="Sheridan J."/>
            <person name="Iwata A."/>
            <person name="Tuteja R."/>
            <person name="Penmetsa R.V."/>
            <person name="Wu W."/>
            <person name="Upadhyaya H.D."/>
            <person name="Yang S.P."/>
            <person name="Shah T."/>
            <person name="Saxena K.B."/>
            <person name="Michael T."/>
            <person name="McCombie W.R."/>
            <person name="Yang B."/>
            <person name="Zhang G."/>
            <person name="Yang H."/>
            <person name="Wang J."/>
            <person name="Spillane C."/>
            <person name="Cook D.R."/>
            <person name="May G.D."/>
            <person name="Xu X."/>
            <person name="Jackson S.A."/>
        </authorList>
    </citation>
    <scope>NUCLEOTIDE SEQUENCE [LARGE SCALE GENOMIC DNA]</scope>
    <source>
        <strain evidence="3">cv. Asha</strain>
    </source>
</reference>
<dbReference type="Proteomes" id="UP000075243">
    <property type="component" value="Chromosome 11"/>
</dbReference>
<dbReference type="PANTHER" id="PTHR11439">
    <property type="entry name" value="GAG-POL-RELATED RETROTRANSPOSON"/>
    <property type="match status" value="1"/>
</dbReference>
<gene>
    <name evidence="2" type="ORF">KK1_002877</name>
</gene>
<dbReference type="CDD" id="cd09272">
    <property type="entry name" value="RNase_HI_RT_Ty1"/>
    <property type="match status" value="1"/>
</dbReference>
<accession>A0A151SPB7</accession>
<dbReference type="Gramene" id="C.cajan_02810.t">
    <property type="protein sequence ID" value="C.cajan_02810.t"/>
    <property type="gene ID" value="C.cajan_02810"/>
</dbReference>
<dbReference type="Pfam" id="PF07727">
    <property type="entry name" value="RVT_2"/>
    <property type="match status" value="1"/>
</dbReference>
<evidence type="ECO:0000313" key="2">
    <source>
        <dbReference type="EMBL" id="KYP56633.1"/>
    </source>
</evidence>
<name>A0A151SPB7_CAJCA</name>
<sequence>MVQSKGVYPISAQLSYDALSTTHKAYALSLSITTEPTSFLEANKQQCWKDAMVVELKALEDNGTWIIVDRPPDVTPVGNKWVYKIKRHSDGTIERYKAQLVAKGYTQTEGIDLVLQWLSFLLADLRVVPTKSAVLFCDNKSALHIAANPIFHERTKHLEIDCHVVRERLHSGLMRLLPLPSSDQTADIFTKALLPSVFRKMISKLGMLDIYHPSLVGGG</sequence>
<dbReference type="InterPro" id="IPR013103">
    <property type="entry name" value="RVT_2"/>
</dbReference>
<evidence type="ECO:0000313" key="3">
    <source>
        <dbReference type="Proteomes" id="UP000075243"/>
    </source>
</evidence>
<proteinExistence type="predicted"/>
<dbReference type="AlphaFoldDB" id="A0A151SPB7"/>
<keyword evidence="3" id="KW-1185">Reference proteome</keyword>
<evidence type="ECO:0000259" key="1">
    <source>
        <dbReference type="Pfam" id="PF07727"/>
    </source>
</evidence>
<organism evidence="2 3">
    <name type="scientific">Cajanus cajan</name>
    <name type="common">Pigeon pea</name>
    <name type="synonym">Cajanus indicus</name>
    <dbReference type="NCBI Taxonomy" id="3821"/>
    <lineage>
        <taxon>Eukaryota</taxon>
        <taxon>Viridiplantae</taxon>
        <taxon>Streptophyta</taxon>
        <taxon>Embryophyta</taxon>
        <taxon>Tracheophyta</taxon>
        <taxon>Spermatophyta</taxon>
        <taxon>Magnoliopsida</taxon>
        <taxon>eudicotyledons</taxon>
        <taxon>Gunneridae</taxon>
        <taxon>Pentapetalae</taxon>
        <taxon>rosids</taxon>
        <taxon>fabids</taxon>
        <taxon>Fabales</taxon>
        <taxon>Fabaceae</taxon>
        <taxon>Papilionoideae</taxon>
        <taxon>50 kb inversion clade</taxon>
        <taxon>NPAAA clade</taxon>
        <taxon>indigoferoid/millettioid clade</taxon>
        <taxon>Phaseoleae</taxon>
        <taxon>Cajanus</taxon>
    </lineage>
</organism>
<dbReference type="PANTHER" id="PTHR11439:SF487">
    <property type="entry name" value="RNA-DIRECTED DNA POLYMERASE"/>
    <property type="match status" value="1"/>
</dbReference>